<evidence type="ECO:0008006" key="5">
    <source>
        <dbReference type="Google" id="ProtNLM"/>
    </source>
</evidence>
<keyword evidence="2" id="KW-0812">Transmembrane</keyword>
<evidence type="ECO:0000313" key="4">
    <source>
        <dbReference type="Proteomes" id="UP000613974"/>
    </source>
</evidence>
<feature type="coiled-coil region" evidence="1">
    <location>
        <begin position="28"/>
        <end position="64"/>
    </location>
</feature>
<organism evidence="3 4">
    <name type="scientific">Streptomyces nojiriensis</name>
    <dbReference type="NCBI Taxonomy" id="66374"/>
    <lineage>
        <taxon>Bacteria</taxon>
        <taxon>Bacillati</taxon>
        <taxon>Actinomycetota</taxon>
        <taxon>Actinomycetes</taxon>
        <taxon>Kitasatosporales</taxon>
        <taxon>Streptomycetaceae</taxon>
        <taxon>Streptomyces</taxon>
    </lineage>
</organism>
<comment type="caution">
    <text evidence="3">The sequence shown here is derived from an EMBL/GenBank/DDBJ whole genome shotgun (WGS) entry which is preliminary data.</text>
</comment>
<keyword evidence="1" id="KW-0175">Coiled coil</keyword>
<keyword evidence="2" id="KW-1133">Transmembrane helix</keyword>
<gene>
    <name evidence="3" type="ORF">Snoj_78870</name>
</gene>
<reference evidence="4" key="1">
    <citation type="submission" date="2023-07" db="EMBL/GenBank/DDBJ databases">
        <title>Whole genome shotgun sequence of Streptomyces nojiriensis NBRC 13794.</title>
        <authorList>
            <person name="Komaki H."/>
            <person name="Tamura T."/>
        </authorList>
    </citation>
    <scope>NUCLEOTIDE SEQUENCE [LARGE SCALE GENOMIC DNA]</scope>
    <source>
        <strain evidence="4">NBRC 13794</strain>
    </source>
</reference>
<proteinExistence type="predicted"/>
<sequence length="384" mass="43012">MIGLYVLGAMLLFGAFKFLRGVYYIRKAKRLEAEIAVIEGRTEAMNAETAAAKAERKAQQAAAVVALGFVPEAELDTDNALPVSPEQTAAVAAVKAGDWEAGAAYLEAAGQDWEERWQRMRPLSEAAAEDDAWLLAWRAARPSDPSAALVNADTGVLVAWNVRGSARASHTTQEQFRIFRELLLKAQEQAREAQRLADPADPVPYMVEQSISQGLGYSHEEYGQLWAQIMKRDPKLLSAHTNAMQYWSQKWRGSHELALAFARECAAKAEPGELLSVLPLIAYIEQELHESDLKPETFFKEPEVVAAVDAALVDLAAADPADWRSIRLRHPLAWFLFWQDRDAEAVEQFRHIDGHIGAMPWRYWPKSRYVYARDWAVREVTPGL</sequence>
<dbReference type="Proteomes" id="UP000613974">
    <property type="component" value="Unassembled WGS sequence"/>
</dbReference>
<dbReference type="GeneID" id="95592188"/>
<protein>
    <recommendedName>
        <fullName evidence="5">DUF4034 domain-containing protein</fullName>
    </recommendedName>
</protein>
<keyword evidence="4" id="KW-1185">Reference proteome</keyword>
<keyword evidence="2" id="KW-0472">Membrane</keyword>
<evidence type="ECO:0000256" key="2">
    <source>
        <dbReference type="SAM" id="Phobius"/>
    </source>
</evidence>
<dbReference type="EMBL" id="BNEC01000005">
    <property type="protein sequence ID" value="GHI73969.1"/>
    <property type="molecule type" value="Genomic_DNA"/>
</dbReference>
<name>A0ABQ3T0P9_9ACTN</name>
<feature type="transmembrane region" description="Helical" evidence="2">
    <location>
        <begin position="6"/>
        <end position="25"/>
    </location>
</feature>
<evidence type="ECO:0000256" key="1">
    <source>
        <dbReference type="SAM" id="Coils"/>
    </source>
</evidence>
<accession>A0ABQ3T0P9</accession>
<evidence type="ECO:0000313" key="3">
    <source>
        <dbReference type="EMBL" id="GHI73969.1"/>
    </source>
</evidence>
<dbReference type="RefSeq" id="WP_189733059.1">
    <property type="nucleotide sequence ID" value="NZ_BMRL01000001.1"/>
</dbReference>